<protein>
    <submittedName>
        <fullName evidence="1">Uncharacterized protein</fullName>
    </submittedName>
</protein>
<keyword evidence="2" id="KW-1185">Reference proteome</keyword>
<gene>
    <name evidence="1" type="ORF">DPX16_7450</name>
</gene>
<proteinExistence type="predicted"/>
<sequence>MLPSALRCQNNIPAQTPLGFIRSETDYDLIVFVVFEAIFPANVLLAYECLFGQQKVSIGSDNIFRGKKMNEVLGDERLFDHLLLLSVSLRSKLPAHILDAMLRWRLGQVASHHTQC</sequence>
<comment type="caution">
    <text evidence="1">The sequence shown here is derived from an EMBL/GenBank/DDBJ whole genome shotgun (WGS) entry which is preliminary data.</text>
</comment>
<organism evidence="1 2">
    <name type="scientific">Anabarilius grahami</name>
    <name type="common">Kanglang fish</name>
    <name type="synonym">Barilius grahami</name>
    <dbReference type="NCBI Taxonomy" id="495550"/>
    <lineage>
        <taxon>Eukaryota</taxon>
        <taxon>Metazoa</taxon>
        <taxon>Chordata</taxon>
        <taxon>Craniata</taxon>
        <taxon>Vertebrata</taxon>
        <taxon>Euteleostomi</taxon>
        <taxon>Actinopterygii</taxon>
        <taxon>Neopterygii</taxon>
        <taxon>Teleostei</taxon>
        <taxon>Ostariophysi</taxon>
        <taxon>Cypriniformes</taxon>
        <taxon>Xenocyprididae</taxon>
        <taxon>Xenocypridinae</taxon>
        <taxon>Xenocypridinae incertae sedis</taxon>
        <taxon>Anabarilius</taxon>
    </lineage>
</organism>
<name>A0A3N0YL68_ANAGA</name>
<dbReference type="EMBL" id="RJVU01037426">
    <property type="protein sequence ID" value="ROL46610.1"/>
    <property type="molecule type" value="Genomic_DNA"/>
</dbReference>
<evidence type="ECO:0000313" key="1">
    <source>
        <dbReference type="EMBL" id="ROL46610.1"/>
    </source>
</evidence>
<dbReference type="AlphaFoldDB" id="A0A3N0YL68"/>
<evidence type="ECO:0000313" key="2">
    <source>
        <dbReference type="Proteomes" id="UP000281406"/>
    </source>
</evidence>
<accession>A0A3N0YL68</accession>
<dbReference type="Proteomes" id="UP000281406">
    <property type="component" value="Unassembled WGS sequence"/>
</dbReference>
<reference evidence="1 2" key="1">
    <citation type="submission" date="2018-10" db="EMBL/GenBank/DDBJ databases">
        <title>Genome assembly for a Yunnan-Guizhou Plateau 3E fish, Anabarilius grahami (Regan), and its evolutionary and genetic applications.</title>
        <authorList>
            <person name="Jiang W."/>
        </authorList>
    </citation>
    <scope>NUCLEOTIDE SEQUENCE [LARGE SCALE GENOMIC DNA]</scope>
    <source>
        <strain evidence="1">AG-KIZ</strain>
        <tissue evidence="1">Muscle</tissue>
    </source>
</reference>